<dbReference type="InterPro" id="IPR036465">
    <property type="entry name" value="vWFA_dom_sf"/>
</dbReference>
<evidence type="ECO:0000256" key="7">
    <source>
        <dbReference type="SAM" id="SignalP"/>
    </source>
</evidence>
<organism evidence="9 10">
    <name type="scientific">Noviherbaspirillum denitrificans</name>
    <dbReference type="NCBI Taxonomy" id="1968433"/>
    <lineage>
        <taxon>Bacteria</taxon>
        <taxon>Pseudomonadati</taxon>
        <taxon>Pseudomonadota</taxon>
        <taxon>Betaproteobacteria</taxon>
        <taxon>Burkholderiales</taxon>
        <taxon>Oxalobacteraceae</taxon>
        <taxon>Noviherbaspirillum</taxon>
    </lineage>
</organism>
<dbReference type="GO" id="GO:0009289">
    <property type="term" value="C:pilus"/>
    <property type="evidence" value="ECO:0007669"/>
    <property type="project" value="UniProtKB-SubCell"/>
</dbReference>
<comment type="subcellular location">
    <subcellularLocation>
        <location evidence="1">Fimbrium</location>
    </subcellularLocation>
</comment>
<reference evidence="9 10" key="1">
    <citation type="submission" date="2016-02" db="EMBL/GenBank/DDBJ databases">
        <authorList>
            <person name="Wen L."/>
            <person name="He K."/>
            <person name="Yang H."/>
        </authorList>
    </citation>
    <scope>NUCLEOTIDE SEQUENCE [LARGE SCALE GENOMIC DNA]</scope>
    <source>
        <strain evidence="9 10">TSA40</strain>
    </source>
</reference>
<evidence type="ECO:0000259" key="8">
    <source>
        <dbReference type="Pfam" id="PF05567"/>
    </source>
</evidence>
<keyword evidence="3" id="KW-1029">Fimbrium biogenesis</keyword>
<dbReference type="Proteomes" id="UP000197535">
    <property type="component" value="Unassembled WGS sequence"/>
</dbReference>
<keyword evidence="5" id="KW-0106">Calcium</keyword>
<evidence type="ECO:0000256" key="5">
    <source>
        <dbReference type="ARBA" id="ARBA00022837"/>
    </source>
</evidence>
<evidence type="ECO:0000256" key="6">
    <source>
        <dbReference type="ARBA" id="ARBA00023263"/>
    </source>
</evidence>
<feature type="domain" description="PilY1 beta-propeller" evidence="8">
    <location>
        <begin position="755"/>
        <end position="1005"/>
    </location>
</feature>
<dbReference type="SUPFAM" id="SSF50998">
    <property type="entry name" value="Quinoprotein alcohol dehydrogenase-like"/>
    <property type="match status" value="1"/>
</dbReference>
<keyword evidence="10" id="KW-1185">Reference proteome</keyword>
<dbReference type="Gene3D" id="3.40.50.410">
    <property type="entry name" value="von Willebrand factor, type A domain"/>
    <property type="match status" value="1"/>
</dbReference>
<feature type="chain" id="PRO_5011528124" description="PilY1 beta-propeller domain-containing protein" evidence="7">
    <location>
        <begin position="30"/>
        <end position="1213"/>
    </location>
</feature>
<evidence type="ECO:0000256" key="4">
    <source>
        <dbReference type="ARBA" id="ARBA00022723"/>
    </source>
</evidence>
<keyword evidence="7" id="KW-0732">Signal</keyword>
<dbReference type="InterPro" id="IPR011047">
    <property type="entry name" value="Quinoprotein_ADH-like_sf"/>
</dbReference>
<comment type="caution">
    <text evidence="9">The sequence shown here is derived from an EMBL/GenBank/DDBJ whole genome shotgun (WGS) entry which is preliminary data.</text>
</comment>
<accession>A0A254T7X2</accession>
<gene>
    <name evidence="9" type="ORF">AYR66_03620</name>
</gene>
<feature type="signal peptide" evidence="7">
    <location>
        <begin position="1"/>
        <end position="29"/>
    </location>
</feature>
<evidence type="ECO:0000313" key="10">
    <source>
        <dbReference type="Proteomes" id="UP000197535"/>
    </source>
</evidence>
<keyword evidence="4" id="KW-0479">Metal-binding</keyword>
<dbReference type="AlphaFoldDB" id="A0A254T7X2"/>
<dbReference type="Pfam" id="PF05567">
    <property type="entry name" value="T4P_PilY1"/>
    <property type="match status" value="1"/>
</dbReference>
<evidence type="ECO:0000256" key="3">
    <source>
        <dbReference type="ARBA" id="ARBA00022558"/>
    </source>
</evidence>
<proteinExistence type="inferred from homology"/>
<evidence type="ECO:0000256" key="2">
    <source>
        <dbReference type="ARBA" id="ARBA00008387"/>
    </source>
</evidence>
<dbReference type="OrthoDB" id="7156875at2"/>
<dbReference type="GO" id="GO:0046872">
    <property type="term" value="F:metal ion binding"/>
    <property type="evidence" value="ECO:0007669"/>
    <property type="project" value="UniProtKB-KW"/>
</dbReference>
<comment type="similarity">
    <text evidence="2">Belongs to the PilY1 family.</text>
</comment>
<dbReference type="InterPro" id="IPR008707">
    <property type="entry name" value="B-propeller_PilY1"/>
</dbReference>
<evidence type="ECO:0000313" key="9">
    <source>
        <dbReference type="EMBL" id="OWW18675.1"/>
    </source>
</evidence>
<dbReference type="InterPro" id="IPR015943">
    <property type="entry name" value="WD40/YVTN_repeat-like_dom_sf"/>
</dbReference>
<protein>
    <recommendedName>
        <fullName evidence="8">PilY1 beta-propeller domain-containing protein</fullName>
    </recommendedName>
</protein>
<dbReference type="RefSeq" id="WP_088710079.1">
    <property type="nucleotide sequence ID" value="NZ_LSTO01000002.1"/>
</dbReference>
<dbReference type="Gene3D" id="2.130.10.10">
    <property type="entry name" value="YVTN repeat-like/Quinoprotein amine dehydrogenase"/>
    <property type="match status" value="1"/>
</dbReference>
<keyword evidence="6" id="KW-0281">Fimbrium</keyword>
<dbReference type="EMBL" id="LSTO01000002">
    <property type="protein sequence ID" value="OWW18675.1"/>
    <property type="molecule type" value="Genomic_DNA"/>
</dbReference>
<evidence type="ECO:0000256" key="1">
    <source>
        <dbReference type="ARBA" id="ARBA00004561"/>
    </source>
</evidence>
<name>A0A254T7X2_9BURK</name>
<sequence>MNHQRHPAARPGPALFSLALLLTSGWAVSAVTDLANIPLANATTANILPNIMLDLDDSGSMAWDYMPDYVRMLSKDDSFTQMCRGVDTLIVCNPGDPPYFANGFNSMYYNPAVRYRWPVNHDGTPKADPNGNTAYVAPWAAVASDGYGVQMVDKSSAEPSGAISCKSWASSGASCPTYSATATVNLTTEYPERVWCLSASDSPSGPNCKSGVDGTGYIYPNATYKNLKVRYGSPYYYNVSVEWCKLANSSGTDKYFGKAGQCQPRPDATYKYVRYYNWSRVDIIPGIAFPAKAPDRTDCAGAVCTYAEEMANFATWHAWYRTRTQMTKTSIGLAFDDVRGVPLTGTALLADSTDANYLHARVGLTTINSYSSSKVKLDIAGFDPAQKSSFFSKLYAIMPGGGTPLRESLNAVGKMYQGASTVYADPVQYSCQRNYTILASDGYWKNAGFSGLGDTDGAVGASRPSYDANHAENTLADIAYYYYHTDLRPGTCTVCENNVRRAGTDPAVDDVAMHQHMTTFTIGMGVDGTLAYQDDYKTSTSGDYFNITQGTKFWPVPTAGNPETVDDLWHAAVNGRGTYFSARNPSALESGLKKALSSIAGSIGSGAAAATSNLQPVSGDAFIYVAGYRTELWDGEVSAHTVNLSDGSIVAKPVWQAAVRLKEKILASDSDSRTIYTARGTSRVLFSAGTGGLSVDQLAYFDNAKLSQYASWDSSKRSEATPARMVNYLRGHYRYEDQPGNAMVERLYRDRDKILGDIVHAQPVYVKAPPFSFTDSGYAEFKKDKKDRAGMVYVAANDGMLHAFDAGTGEERWAYIPPVILPELWRLADANYSSNHRFFLDGTLVVTDAKIGGVWRTVLIGALGRGGRGYYALDVTEPLDPSPLWNFTADDDNNVGYTYGIPLVTKLGDTWTVVLTSGYNNVPEGGKYPAADGKGYVFVRDLASGAAIRTISTSTGSVGSPSGLSRLNIKSEEQFSSGNRAETAYGGDLLGNMWRFDLEKGKVSRLAEFGPEKPVMTAPDIGEVDGHRVVYFGTGRYLGTGDLGDKSVQSIYGIKDDGKSTVAGTADLVAQTVSGGTTTRGVSNNPVDWSSKSGWYVDLPVGGERVTVDPQLFFGTLLVATTMPSATDCEPGGTGWLYQLDFTMGGSTSATGVAATSTSSPIVGLTVTLVNGTPMATGVEGNGAVTSIRVQLRQGAGGGASAAKRVLWRELYD</sequence>